<evidence type="ECO:0000256" key="1">
    <source>
        <dbReference type="ARBA" id="ARBA00004496"/>
    </source>
</evidence>
<gene>
    <name evidence="6" type="ORF">H9C73_11380</name>
</gene>
<comment type="caution">
    <text evidence="6">The sequence shown here is derived from an EMBL/GenBank/DDBJ whole genome shotgun (WGS) entry which is preliminary data.</text>
</comment>
<feature type="domain" description="UspA" evidence="5">
    <location>
        <begin position="172"/>
        <end position="301"/>
    </location>
</feature>
<dbReference type="PANTHER" id="PTHR47892">
    <property type="entry name" value="UNIVERSAL STRESS PROTEIN E"/>
    <property type="match status" value="1"/>
</dbReference>
<evidence type="ECO:0000259" key="5">
    <source>
        <dbReference type="Pfam" id="PF00582"/>
    </source>
</evidence>
<dbReference type="InterPro" id="IPR006016">
    <property type="entry name" value="UspA"/>
</dbReference>
<dbReference type="Gene3D" id="3.40.50.12370">
    <property type="match status" value="1"/>
</dbReference>
<name>A0ABS3ZCB2_9GAMM</name>
<dbReference type="EMBL" id="JACVEW010000017">
    <property type="protein sequence ID" value="MBP0049340.1"/>
    <property type="molecule type" value="Genomic_DNA"/>
</dbReference>
<keyword evidence="7" id="KW-1185">Reference proteome</keyword>
<dbReference type="PANTHER" id="PTHR47892:SF1">
    <property type="entry name" value="UNIVERSAL STRESS PROTEIN E"/>
    <property type="match status" value="1"/>
</dbReference>
<dbReference type="Proteomes" id="UP000810171">
    <property type="component" value="Unassembled WGS sequence"/>
</dbReference>
<proteinExistence type="inferred from homology"/>
<evidence type="ECO:0000256" key="4">
    <source>
        <dbReference type="ARBA" id="ARBA00037131"/>
    </source>
</evidence>
<sequence length="312" mass="35211">MSGYNRLLVHLKQDEHRSELLVKVRGLLHPEATVELFSQTYSASLEGSKLFDPDGRQHAIQSVLRKLEKGLQSNADKLEHLGVTAGADVAWERDEAEALVRKALRFHPDLVIHAPDTHPDLLHRLMGAPDWRLLRQCPAPLLLSKKHQWNSRPIVAAAIDPFHLDDETAELDQKILAHAQAMASQLDGELHVVHVFQTLPHSAIFDEHMVMDFEALQKKVRQEHRDRIGELIKPMNLKVDDPCVHLLEGELSSVIPEWVECTSVDVLVMGSLARGFVDRMLLGSSAERLLERVDSDLLIIKPDSFHCPVSEF</sequence>
<dbReference type="Pfam" id="PF00582">
    <property type="entry name" value="Usp"/>
    <property type="match status" value="1"/>
</dbReference>
<reference evidence="6 7" key="1">
    <citation type="submission" date="2020-09" db="EMBL/GenBank/DDBJ databases">
        <authorList>
            <person name="Tanuku N.R.S."/>
        </authorList>
    </citation>
    <scope>NUCLEOTIDE SEQUENCE [LARGE SCALE GENOMIC DNA]</scope>
    <source>
        <strain evidence="6 7">AK62</strain>
    </source>
</reference>
<evidence type="ECO:0000313" key="7">
    <source>
        <dbReference type="Proteomes" id="UP000810171"/>
    </source>
</evidence>
<comment type="subcellular location">
    <subcellularLocation>
        <location evidence="1">Cytoplasm</location>
    </subcellularLocation>
</comment>
<organism evidence="6 7">
    <name type="scientific">Marinobacterium alkalitolerans</name>
    <dbReference type="NCBI Taxonomy" id="1542925"/>
    <lineage>
        <taxon>Bacteria</taxon>
        <taxon>Pseudomonadati</taxon>
        <taxon>Pseudomonadota</taxon>
        <taxon>Gammaproteobacteria</taxon>
        <taxon>Oceanospirillales</taxon>
        <taxon>Oceanospirillaceae</taxon>
        <taxon>Marinobacterium</taxon>
    </lineage>
</organism>
<evidence type="ECO:0000256" key="2">
    <source>
        <dbReference type="ARBA" id="ARBA00008791"/>
    </source>
</evidence>
<protein>
    <submittedName>
        <fullName evidence="6">Universal stress protein</fullName>
    </submittedName>
</protein>
<dbReference type="SUPFAM" id="SSF52402">
    <property type="entry name" value="Adenine nucleotide alpha hydrolases-like"/>
    <property type="match status" value="2"/>
</dbReference>
<keyword evidence="3" id="KW-0963">Cytoplasm</keyword>
<accession>A0ABS3ZCB2</accession>
<comment type="similarity">
    <text evidence="2">Belongs to the universal stress protein A family.</text>
</comment>
<evidence type="ECO:0000256" key="3">
    <source>
        <dbReference type="ARBA" id="ARBA00022490"/>
    </source>
</evidence>
<evidence type="ECO:0000313" key="6">
    <source>
        <dbReference type="EMBL" id="MBP0049340.1"/>
    </source>
</evidence>
<dbReference type="RefSeq" id="WP_209287952.1">
    <property type="nucleotide sequence ID" value="NZ_JACVEW010000017.1"/>
</dbReference>
<comment type="function">
    <text evidence="4">Required for resistance to DNA-damaging agents.</text>
</comment>